<evidence type="ECO:0000256" key="11">
    <source>
        <dbReference type="SAM" id="MobiDB-lite"/>
    </source>
</evidence>
<evidence type="ECO:0000256" key="4">
    <source>
        <dbReference type="ARBA" id="ARBA00022737"/>
    </source>
</evidence>
<sequence>MAPLIPSAKSTLSYPLYACDFDPLDSTRLVVGGGGGAGRSGVGNKITLLDTTNPGAIDESGEIELSKQEDNVTSLAIGQRQGRGTTVLAGINSSPKEVAEGTNLHFRVFTIEPTAKGKGKTRGKGRDTEKPERSLPNKITEKSRSSLFKVVDPDCYQRLLRLSKPQPGQPQLGAVATGLTKDTEIVLFDTSTTNPPKSRGGIRGGREAADIDFIQTGGNEYLLAYCDIHDVFVKKISADTDDEEPKSVYETPASRSIEKVTVPQFRSLRWLTKEFILMLTNIASNGGAVLQILRLSPSGKGQCRIARSLRLPSRISKASGLAVANLTPPLSPSDPQDYAQFIIAVAAQDNSISLFKTDLSVEMGVSMISQMKSFRTFKDDHPHQITGLTFSNFVPPEHPITAKTPPQHLKLASVGVSGTVVVHTLPLFPVPLSMKRGQSKTPRYVVALPSSAAAMGISLILVTLGILLGAVFVQGVLEIRGGISNSINARDYVPLRLPEIIGRPFAFPERYNAVPSSTISPNPGKIAHKPDMPTEPSDSPLPGSNTLLLELLSSLKSEADPTGSPKYFIQDHPASPEGFKAHIHDEELHSGSSWEDMTLEQKEKWLAKLKEAGYWAEDMGETILKGVVFGTLGGMVGQAVGG</sequence>
<keyword evidence="7 10" id="KW-0653">Protein transport</keyword>
<dbReference type="AlphaFoldDB" id="A0A9N9LPA8"/>
<dbReference type="GO" id="GO:0015031">
    <property type="term" value="P:protein transport"/>
    <property type="evidence" value="ECO:0007669"/>
    <property type="project" value="UniProtKB-KW"/>
</dbReference>
<dbReference type="GO" id="GO:0005085">
    <property type="term" value="F:guanyl-nucleotide exchange factor activity"/>
    <property type="evidence" value="ECO:0007669"/>
    <property type="project" value="InterPro"/>
</dbReference>
<evidence type="ECO:0000256" key="7">
    <source>
        <dbReference type="ARBA" id="ARBA00022927"/>
    </source>
</evidence>
<keyword evidence="2 10" id="KW-0853">WD repeat</keyword>
<dbReference type="Gene3D" id="2.130.10.10">
    <property type="entry name" value="YVTN repeat-like/Quinoprotein amine dehydrogenase"/>
    <property type="match status" value="1"/>
</dbReference>
<evidence type="ECO:0000256" key="2">
    <source>
        <dbReference type="ARBA" id="ARBA00022574"/>
    </source>
</evidence>
<evidence type="ECO:0000256" key="8">
    <source>
        <dbReference type="ARBA" id="ARBA00022989"/>
    </source>
</evidence>
<keyword evidence="5 10" id="KW-0256">Endoplasmic reticulum</keyword>
<comment type="similarity">
    <text evidence="10">Belongs to the WD repeat SEC12 family.</text>
</comment>
<dbReference type="GO" id="GO:0005789">
    <property type="term" value="C:endoplasmic reticulum membrane"/>
    <property type="evidence" value="ECO:0007669"/>
    <property type="project" value="UniProtKB-SubCell"/>
</dbReference>
<dbReference type="InterPro" id="IPR015943">
    <property type="entry name" value="WD40/YVTN_repeat-like_dom_sf"/>
</dbReference>
<evidence type="ECO:0000256" key="10">
    <source>
        <dbReference type="RuleBase" id="RU369019"/>
    </source>
</evidence>
<dbReference type="GO" id="GO:0003400">
    <property type="term" value="P:regulation of COPII vesicle coating"/>
    <property type="evidence" value="ECO:0007669"/>
    <property type="project" value="UniProtKB-UniRule"/>
</dbReference>
<protein>
    <recommendedName>
        <fullName evidence="10">Guanine nucleotide-exchange factor SEC12</fullName>
    </recommendedName>
</protein>
<dbReference type="OrthoDB" id="16538at2759"/>
<name>A0A9N9LPA8_9HELO</name>
<keyword evidence="8 10" id="KW-1133">Transmembrane helix</keyword>
<feature type="compositionally biased region" description="Basic and acidic residues" evidence="11">
    <location>
        <begin position="124"/>
        <end position="141"/>
    </location>
</feature>
<dbReference type="EMBL" id="CAJVRM010000217">
    <property type="protein sequence ID" value="CAG8977373.1"/>
    <property type="molecule type" value="Genomic_DNA"/>
</dbReference>
<reference evidence="12" key="1">
    <citation type="submission" date="2021-07" db="EMBL/GenBank/DDBJ databases">
        <authorList>
            <person name="Durling M."/>
        </authorList>
    </citation>
    <scope>NUCLEOTIDE SEQUENCE</scope>
</reference>
<dbReference type="PANTHER" id="PTHR23284:SF0">
    <property type="entry name" value="PROLACTIN REGULATORY ELEMENT-BINDING PROTEIN"/>
    <property type="match status" value="1"/>
</dbReference>
<comment type="function">
    <text evidence="10">Guanine nucleotide-exchange factor (GEF) required for the formation or budding of transport vesicles from the ER.</text>
</comment>
<proteinExistence type="inferred from homology"/>
<dbReference type="FunFam" id="2.130.10.10:FF:001559">
    <property type="entry name" value="Uncharacterized protein"/>
    <property type="match status" value="1"/>
</dbReference>
<keyword evidence="1 10" id="KW-0813">Transport</keyword>
<dbReference type="GO" id="GO:0000139">
    <property type="term" value="C:Golgi membrane"/>
    <property type="evidence" value="ECO:0007669"/>
    <property type="project" value="UniProtKB-SubCell"/>
</dbReference>
<evidence type="ECO:0000256" key="3">
    <source>
        <dbReference type="ARBA" id="ARBA00022692"/>
    </source>
</evidence>
<feature type="region of interest" description="Disordered" evidence="11">
    <location>
        <begin position="516"/>
        <end position="541"/>
    </location>
</feature>
<comment type="subcellular location">
    <subcellularLocation>
        <location evidence="10">Endoplasmic reticulum membrane</location>
        <topology evidence="10">Single-pass type II membrane protein</topology>
    </subcellularLocation>
    <subcellularLocation>
        <location evidence="10">Golgi apparatus membrane</location>
        <topology evidence="10">Single-pass type II membrane protein</topology>
    </subcellularLocation>
</comment>
<dbReference type="GO" id="GO:0006888">
    <property type="term" value="P:endoplasmic reticulum to Golgi vesicle-mediated transport"/>
    <property type="evidence" value="ECO:0007669"/>
    <property type="project" value="UniProtKB-UniRule"/>
</dbReference>
<keyword evidence="3 10" id="KW-0812">Transmembrane</keyword>
<evidence type="ECO:0000313" key="12">
    <source>
        <dbReference type="EMBL" id="CAG8977373.1"/>
    </source>
</evidence>
<evidence type="ECO:0000256" key="9">
    <source>
        <dbReference type="ARBA" id="ARBA00023136"/>
    </source>
</evidence>
<organism evidence="12 13">
    <name type="scientific">Hymenoscyphus albidus</name>
    <dbReference type="NCBI Taxonomy" id="595503"/>
    <lineage>
        <taxon>Eukaryota</taxon>
        <taxon>Fungi</taxon>
        <taxon>Dikarya</taxon>
        <taxon>Ascomycota</taxon>
        <taxon>Pezizomycotina</taxon>
        <taxon>Leotiomycetes</taxon>
        <taxon>Helotiales</taxon>
        <taxon>Helotiaceae</taxon>
        <taxon>Hymenoscyphus</taxon>
    </lineage>
</organism>
<gene>
    <name evidence="12" type="ORF">HYALB_00007003</name>
</gene>
<evidence type="ECO:0000256" key="6">
    <source>
        <dbReference type="ARBA" id="ARBA00022892"/>
    </source>
</evidence>
<dbReference type="PANTHER" id="PTHR23284">
    <property type="entry name" value="PROLACTIN REGULATORY ELEMENT BINDING PROTEIN"/>
    <property type="match status" value="1"/>
</dbReference>
<keyword evidence="13" id="KW-1185">Reference proteome</keyword>
<keyword evidence="9 10" id="KW-0472">Membrane</keyword>
<evidence type="ECO:0000313" key="13">
    <source>
        <dbReference type="Proteomes" id="UP000701801"/>
    </source>
</evidence>
<dbReference type="InterPro" id="IPR036322">
    <property type="entry name" value="WD40_repeat_dom_sf"/>
</dbReference>
<dbReference type="SUPFAM" id="SSF50978">
    <property type="entry name" value="WD40 repeat-like"/>
    <property type="match status" value="1"/>
</dbReference>
<dbReference type="InterPro" id="IPR045260">
    <property type="entry name" value="Sec12-like"/>
</dbReference>
<evidence type="ECO:0000256" key="1">
    <source>
        <dbReference type="ARBA" id="ARBA00022448"/>
    </source>
</evidence>
<keyword evidence="6" id="KW-0931">ER-Golgi transport</keyword>
<feature type="region of interest" description="Disordered" evidence="11">
    <location>
        <begin position="113"/>
        <end position="141"/>
    </location>
</feature>
<evidence type="ECO:0000256" key="5">
    <source>
        <dbReference type="ARBA" id="ARBA00022824"/>
    </source>
</evidence>
<accession>A0A9N9LPA8</accession>
<feature type="transmembrane region" description="Helical" evidence="10">
    <location>
        <begin position="444"/>
        <end position="477"/>
    </location>
</feature>
<dbReference type="Proteomes" id="UP000701801">
    <property type="component" value="Unassembled WGS sequence"/>
</dbReference>
<comment type="caution">
    <text evidence="12">The sequence shown here is derived from an EMBL/GenBank/DDBJ whole genome shotgun (WGS) entry which is preliminary data.</text>
</comment>
<keyword evidence="4 10" id="KW-0677">Repeat</keyword>